<dbReference type="EC" id="2.7.7.41" evidence="6 16"/>
<dbReference type="GO" id="GO:0004605">
    <property type="term" value="F:phosphatidate cytidylyltransferase activity"/>
    <property type="evidence" value="ECO:0007669"/>
    <property type="project" value="UniProtKB-UniRule"/>
</dbReference>
<evidence type="ECO:0000256" key="4">
    <source>
        <dbReference type="ARBA" id="ARBA00005189"/>
    </source>
</evidence>
<evidence type="ECO:0000256" key="11">
    <source>
        <dbReference type="ARBA" id="ARBA00022989"/>
    </source>
</evidence>
<feature type="transmembrane region" description="Helical" evidence="16">
    <location>
        <begin position="45"/>
        <end position="62"/>
    </location>
</feature>
<dbReference type="PANTHER" id="PTHR13773:SF8">
    <property type="entry name" value="PHOSPHATIDATE CYTIDYLYLTRANSFERASE, PHOTORECEPTOR-SPECIFIC"/>
    <property type="match status" value="1"/>
</dbReference>
<organism evidence="19 20">
    <name type="scientific">Syncephalastrum racemosum</name>
    <name type="common">Filamentous fungus</name>
    <dbReference type="NCBI Taxonomy" id="13706"/>
    <lineage>
        <taxon>Eukaryota</taxon>
        <taxon>Fungi</taxon>
        <taxon>Fungi incertae sedis</taxon>
        <taxon>Mucoromycota</taxon>
        <taxon>Mucoromycotina</taxon>
        <taxon>Mucoromycetes</taxon>
        <taxon>Mucorales</taxon>
        <taxon>Syncephalastraceae</taxon>
        <taxon>Syncephalastrum</taxon>
    </lineage>
</organism>
<feature type="transmembrane region" description="Helical" evidence="16">
    <location>
        <begin position="235"/>
        <end position="253"/>
    </location>
</feature>
<dbReference type="OMA" id="FFAYMYF"/>
<evidence type="ECO:0000256" key="12">
    <source>
        <dbReference type="ARBA" id="ARBA00023098"/>
    </source>
</evidence>
<dbReference type="Proteomes" id="UP000242180">
    <property type="component" value="Unassembled WGS sequence"/>
</dbReference>
<keyword evidence="7 16" id="KW-0444">Lipid biosynthesis</keyword>
<name>A0A1X2H5S5_SYNRA</name>
<evidence type="ECO:0000256" key="6">
    <source>
        <dbReference type="ARBA" id="ARBA00012487"/>
    </source>
</evidence>
<dbReference type="PROSITE" id="PS01315">
    <property type="entry name" value="CDS"/>
    <property type="match status" value="1"/>
</dbReference>
<dbReference type="STRING" id="13706.A0A1X2H5S5"/>
<dbReference type="GO" id="GO:0005789">
    <property type="term" value="C:endoplasmic reticulum membrane"/>
    <property type="evidence" value="ECO:0007669"/>
    <property type="project" value="TreeGrafter"/>
</dbReference>
<keyword evidence="8 16" id="KW-0808">Transferase</keyword>
<evidence type="ECO:0000256" key="18">
    <source>
        <dbReference type="SAM" id="MobiDB-lite"/>
    </source>
</evidence>
<feature type="transmembrane region" description="Helical" evidence="16">
    <location>
        <begin position="68"/>
        <end position="85"/>
    </location>
</feature>
<evidence type="ECO:0000256" key="9">
    <source>
        <dbReference type="ARBA" id="ARBA00022692"/>
    </source>
</evidence>
<comment type="subcellular location">
    <subcellularLocation>
        <location evidence="2">Membrane</location>
        <topology evidence="2">Multi-pass membrane protein</topology>
    </subcellularLocation>
</comment>
<keyword evidence="12 16" id="KW-0443">Lipid metabolism</keyword>
<feature type="transmembrane region" description="Helical" evidence="16">
    <location>
        <begin position="173"/>
        <end position="191"/>
    </location>
</feature>
<keyword evidence="13 16" id="KW-0472">Membrane</keyword>
<evidence type="ECO:0000256" key="5">
    <source>
        <dbReference type="ARBA" id="ARBA00010185"/>
    </source>
</evidence>
<dbReference type="PANTHER" id="PTHR13773">
    <property type="entry name" value="PHOSPHATIDATE CYTIDYLYLTRANSFERASE"/>
    <property type="match status" value="1"/>
</dbReference>
<evidence type="ECO:0000313" key="19">
    <source>
        <dbReference type="EMBL" id="ORY93828.1"/>
    </source>
</evidence>
<keyword evidence="15 16" id="KW-1208">Phospholipid metabolism</keyword>
<comment type="catalytic activity">
    <reaction evidence="1 16 17">
        <text>a 1,2-diacyl-sn-glycero-3-phosphate + CTP + H(+) = a CDP-1,2-diacyl-sn-glycerol + diphosphate</text>
        <dbReference type="Rhea" id="RHEA:16229"/>
        <dbReference type="ChEBI" id="CHEBI:15378"/>
        <dbReference type="ChEBI" id="CHEBI:33019"/>
        <dbReference type="ChEBI" id="CHEBI:37563"/>
        <dbReference type="ChEBI" id="CHEBI:58332"/>
        <dbReference type="ChEBI" id="CHEBI:58608"/>
        <dbReference type="EC" id="2.7.7.41"/>
    </reaction>
</comment>
<comment type="similarity">
    <text evidence="5 16 17">Belongs to the CDS family.</text>
</comment>
<comment type="pathway">
    <text evidence="4">Lipid metabolism.</text>
</comment>
<dbReference type="EMBL" id="MCGN01000008">
    <property type="protein sequence ID" value="ORY93828.1"/>
    <property type="molecule type" value="Genomic_DNA"/>
</dbReference>
<evidence type="ECO:0000313" key="20">
    <source>
        <dbReference type="Proteomes" id="UP000242180"/>
    </source>
</evidence>
<evidence type="ECO:0000256" key="14">
    <source>
        <dbReference type="ARBA" id="ARBA00023209"/>
    </source>
</evidence>
<sequence>MAGKRRSPPQQARPQKRYESNEESSEEKQPVLLAAEASSKKWRNWWLRTITTFMMIGTFFTILASGHAWVILMVMAIQTIVYGEVVQIAQVPAKESNMRWYKTMSWYFLVSTMYFLYGESIIYYFQKIILVDAFLLPFATHHRFISFVLWVIGFVFFVTNLRKGLYKRQFAQFGWTHMALILIVVQSHFIVNNILEGLIWFVLPASLVICNDIFAYVCGFFWGRTQLIQLSPKKTVEGFLGGWLCTVIFGLLWTSLLMRFDYFICPAKDLGTTAWSAATCYPKNPVFNSIPYELPAAVSAFMQQVLRVDITEVWIAPVQLHSLVLSCFASLIAPFGGFFASGLKRAFHIKDFGQSIPGHGGMTDRMDCQFIMGVFAHIYYQSFIKTYSQSVGTLLATAISSLTLEQQLELLERLLTFFVNQGILDASVLEKCGSSALTEGARTILSS</sequence>
<evidence type="ECO:0000256" key="17">
    <source>
        <dbReference type="RuleBase" id="RU003938"/>
    </source>
</evidence>
<feature type="transmembrane region" description="Helical" evidence="16">
    <location>
        <begin position="197"/>
        <end position="223"/>
    </location>
</feature>
<protein>
    <recommendedName>
        <fullName evidence="6 16">Phosphatidate cytidylyltransferase</fullName>
        <ecNumber evidence="6 16">2.7.7.41</ecNumber>
    </recommendedName>
</protein>
<feature type="transmembrane region" description="Helical" evidence="16">
    <location>
        <begin position="106"/>
        <end position="124"/>
    </location>
</feature>
<evidence type="ECO:0000256" key="2">
    <source>
        <dbReference type="ARBA" id="ARBA00004141"/>
    </source>
</evidence>
<comment type="caution">
    <text evidence="19">The sequence shown here is derived from an EMBL/GenBank/DDBJ whole genome shotgun (WGS) entry which is preliminary data.</text>
</comment>
<dbReference type="Pfam" id="PF01148">
    <property type="entry name" value="CTP_transf_1"/>
    <property type="match status" value="1"/>
</dbReference>
<dbReference type="GO" id="GO:0016024">
    <property type="term" value="P:CDP-diacylglycerol biosynthetic process"/>
    <property type="evidence" value="ECO:0007669"/>
    <property type="project" value="UniProtKB-UniRule"/>
</dbReference>
<keyword evidence="11 16" id="KW-1133">Transmembrane helix</keyword>
<evidence type="ECO:0000256" key="3">
    <source>
        <dbReference type="ARBA" id="ARBA00005119"/>
    </source>
</evidence>
<dbReference type="InParanoid" id="A0A1X2H5S5"/>
<dbReference type="UniPathway" id="UPA00557">
    <property type="reaction ID" value="UER00614"/>
</dbReference>
<accession>A0A1X2H5S5</accession>
<evidence type="ECO:0000256" key="15">
    <source>
        <dbReference type="ARBA" id="ARBA00023264"/>
    </source>
</evidence>
<dbReference type="OrthoDB" id="10260889at2759"/>
<keyword evidence="14 16" id="KW-0594">Phospholipid biosynthesis</keyword>
<feature type="region of interest" description="Disordered" evidence="18">
    <location>
        <begin position="1"/>
        <end position="26"/>
    </location>
</feature>
<dbReference type="PIRSF" id="PIRSF018269">
    <property type="entry name" value="PC_trans_euk"/>
    <property type="match status" value="1"/>
</dbReference>
<dbReference type="FunCoup" id="A0A1X2H5S5">
    <property type="interactions" value="537"/>
</dbReference>
<comment type="pathway">
    <text evidence="3 16 17">Phospholipid metabolism; CDP-diacylglycerol biosynthesis; CDP-diacylglycerol from sn-glycerol 3-phosphate: step 3/3.</text>
</comment>
<proteinExistence type="inferred from homology"/>
<dbReference type="AlphaFoldDB" id="A0A1X2H5S5"/>
<reference evidence="19 20" key="1">
    <citation type="submission" date="2016-07" db="EMBL/GenBank/DDBJ databases">
        <title>Pervasive Adenine N6-methylation of Active Genes in Fungi.</title>
        <authorList>
            <consortium name="DOE Joint Genome Institute"/>
            <person name="Mondo S.J."/>
            <person name="Dannebaum R.O."/>
            <person name="Kuo R.C."/>
            <person name="Labutti K."/>
            <person name="Haridas S."/>
            <person name="Kuo A."/>
            <person name="Salamov A."/>
            <person name="Ahrendt S.R."/>
            <person name="Lipzen A."/>
            <person name="Sullivan W."/>
            <person name="Andreopoulos W.B."/>
            <person name="Clum A."/>
            <person name="Lindquist E."/>
            <person name="Daum C."/>
            <person name="Ramamoorthy G.K."/>
            <person name="Gryganskyi A."/>
            <person name="Culley D."/>
            <person name="Magnuson J.K."/>
            <person name="James T.Y."/>
            <person name="O'Malley M.A."/>
            <person name="Stajich J.E."/>
            <person name="Spatafora J.W."/>
            <person name="Visel A."/>
            <person name="Grigoriev I.V."/>
        </authorList>
    </citation>
    <scope>NUCLEOTIDE SEQUENCE [LARGE SCALE GENOMIC DNA]</scope>
    <source>
        <strain evidence="19 20">NRRL 2496</strain>
    </source>
</reference>
<keyword evidence="20" id="KW-1185">Reference proteome</keyword>
<feature type="transmembrane region" description="Helical" evidence="16">
    <location>
        <begin position="144"/>
        <end position="161"/>
    </location>
</feature>
<evidence type="ECO:0000256" key="13">
    <source>
        <dbReference type="ARBA" id="ARBA00023136"/>
    </source>
</evidence>
<evidence type="ECO:0000256" key="7">
    <source>
        <dbReference type="ARBA" id="ARBA00022516"/>
    </source>
</evidence>
<gene>
    <name evidence="19" type="ORF">BCR43DRAFT_495395</name>
</gene>
<keyword evidence="10 16" id="KW-0548">Nucleotidyltransferase</keyword>
<evidence type="ECO:0000256" key="10">
    <source>
        <dbReference type="ARBA" id="ARBA00022695"/>
    </source>
</evidence>
<feature type="transmembrane region" description="Helical" evidence="16">
    <location>
        <begin position="320"/>
        <end position="340"/>
    </location>
</feature>
<evidence type="ECO:0000256" key="16">
    <source>
        <dbReference type="PIRNR" id="PIRNR018269"/>
    </source>
</evidence>
<keyword evidence="9 16" id="KW-0812">Transmembrane</keyword>
<evidence type="ECO:0000256" key="1">
    <source>
        <dbReference type="ARBA" id="ARBA00001698"/>
    </source>
</evidence>
<dbReference type="InterPro" id="IPR000374">
    <property type="entry name" value="PC_trans"/>
</dbReference>
<dbReference type="InterPro" id="IPR016720">
    <property type="entry name" value="PC_Trfase_euk"/>
</dbReference>
<evidence type="ECO:0000256" key="8">
    <source>
        <dbReference type="ARBA" id="ARBA00022679"/>
    </source>
</evidence>